<proteinExistence type="predicted"/>
<keyword evidence="3" id="KW-1185">Reference proteome</keyword>
<name>A0A1Z1WGV9_9ACTN</name>
<organism evidence="2 3">
    <name type="scientific">Streptomyces alboflavus</name>
    <dbReference type="NCBI Taxonomy" id="67267"/>
    <lineage>
        <taxon>Bacteria</taxon>
        <taxon>Bacillati</taxon>
        <taxon>Actinomycetota</taxon>
        <taxon>Actinomycetes</taxon>
        <taxon>Kitasatosporales</taxon>
        <taxon>Streptomycetaceae</taxon>
        <taxon>Streptomyces</taxon>
    </lineage>
</organism>
<dbReference type="InterPro" id="IPR036390">
    <property type="entry name" value="WH_DNA-bd_sf"/>
</dbReference>
<dbReference type="InterPro" id="IPR000835">
    <property type="entry name" value="HTH_MarR-typ"/>
</dbReference>
<dbReference type="Proteomes" id="UP000195880">
    <property type="component" value="Chromosome"/>
</dbReference>
<sequence length="169" mass="18148">MQSAQEPEQPGAGSAQHPLTPVEIRIVGLVPLLEPYFRGAAVSALMPEPLREAMDSHGLTPRHGAVLPQLLAADGPLTVSGIADRLQVSLPTASELVGGLARAGIVTRAPDETNRRRVLVSLAEEYRPLLESFVARRGEPLLRALAGLPAEQREGFMAGLRAWVREVQQ</sequence>
<dbReference type="SMART" id="SM00347">
    <property type="entry name" value="HTH_MARR"/>
    <property type="match status" value="1"/>
</dbReference>
<reference evidence="2 3" key="1">
    <citation type="submission" date="2017-05" db="EMBL/GenBank/DDBJ databases">
        <title>Streptomyces alboflavus Genome sequencing and assembly.</title>
        <authorList>
            <person name="Wang Y."/>
            <person name="Du B."/>
            <person name="Ding Y."/>
            <person name="Liu H."/>
            <person name="Hou Q."/>
            <person name="Liu K."/>
            <person name="Wang C."/>
            <person name="Yao L."/>
        </authorList>
    </citation>
    <scope>NUCLEOTIDE SEQUENCE [LARGE SCALE GENOMIC DNA]</scope>
    <source>
        <strain evidence="2 3">MDJK44</strain>
    </source>
</reference>
<dbReference type="Gene3D" id="1.10.10.10">
    <property type="entry name" value="Winged helix-like DNA-binding domain superfamily/Winged helix DNA-binding domain"/>
    <property type="match status" value="1"/>
</dbReference>
<dbReference type="InterPro" id="IPR011991">
    <property type="entry name" value="ArsR-like_HTH"/>
</dbReference>
<dbReference type="SUPFAM" id="SSF46785">
    <property type="entry name" value="Winged helix' DNA-binding domain"/>
    <property type="match status" value="1"/>
</dbReference>
<dbReference type="PANTHER" id="PTHR33164:SF43">
    <property type="entry name" value="HTH-TYPE TRANSCRIPTIONAL REPRESSOR YETL"/>
    <property type="match status" value="1"/>
</dbReference>
<dbReference type="InterPro" id="IPR039422">
    <property type="entry name" value="MarR/SlyA-like"/>
</dbReference>
<dbReference type="EMBL" id="CP021748">
    <property type="protein sequence ID" value="ARX85685.1"/>
    <property type="molecule type" value="Genomic_DNA"/>
</dbReference>
<feature type="domain" description="HTH marR-type" evidence="1">
    <location>
        <begin position="26"/>
        <end position="165"/>
    </location>
</feature>
<dbReference type="Pfam" id="PF12802">
    <property type="entry name" value="MarR_2"/>
    <property type="match status" value="1"/>
</dbReference>
<evidence type="ECO:0000259" key="1">
    <source>
        <dbReference type="PROSITE" id="PS50995"/>
    </source>
</evidence>
<dbReference type="GO" id="GO:0006950">
    <property type="term" value="P:response to stress"/>
    <property type="evidence" value="ECO:0007669"/>
    <property type="project" value="TreeGrafter"/>
</dbReference>
<dbReference type="PROSITE" id="PS50995">
    <property type="entry name" value="HTH_MARR_2"/>
    <property type="match status" value="1"/>
</dbReference>
<dbReference type="KEGG" id="salf:SMD44_05149"/>
<dbReference type="CDD" id="cd00090">
    <property type="entry name" value="HTH_ARSR"/>
    <property type="match status" value="1"/>
</dbReference>
<dbReference type="eggNOG" id="COG1846">
    <property type="taxonomic scope" value="Bacteria"/>
</dbReference>
<dbReference type="GO" id="GO:0003700">
    <property type="term" value="F:DNA-binding transcription factor activity"/>
    <property type="evidence" value="ECO:0007669"/>
    <property type="project" value="InterPro"/>
</dbReference>
<dbReference type="RefSeq" id="WP_237307436.1">
    <property type="nucleotide sequence ID" value="NZ_CP021748.1"/>
</dbReference>
<evidence type="ECO:0000313" key="2">
    <source>
        <dbReference type="EMBL" id="ARX85685.1"/>
    </source>
</evidence>
<dbReference type="PANTHER" id="PTHR33164">
    <property type="entry name" value="TRANSCRIPTIONAL REGULATOR, MARR FAMILY"/>
    <property type="match status" value="1"/>
</dbReference>
<gene>
    <name evidence="2" type="ORF">SMD44_05149</name>
</gene>
<protein>
    <submittedName>
        <fullName evidence="2">MarR family transcriptional regulator</fullName>
    </submittedName>
</protein>
<dbReference type="AlphaFoldDB" id="A0A1Z1WGV9"/>
<dbReference type="STRING" id="67267.GCA_000716675_02122"/>
<dbReference type="InterPro" id="IPR036388">
    <property type="entry name" value="WH-like_DNA-bd_sf"/>
</dbReference>
<accession>A0A1Z1WGV9</accession>
<evidence type="ECO:0000313" key="3">
    <source>
        <dbReference type="Proteomes" id="UP000195880"/>
    </source>
</evidence>